<dbReference type="AlphaFoldDB" id="A0AAV1SAY3"/>
<protein>
    <recommendedName>
        <fullName evidence="3">Ribosomal protein S19</fullName>
    </recommendedName>
</protein>
<accession>A0AAV1SAY3</accession>
<sequence>MLSTTLETSNDRCLRWGVGQKATDRIVVHGISKNNSHRVHPPRKLHWNFSIPEKKRGGPTIKKGYSGLFIYKLIGNVVEYMGKNESVNSFLQNAFQGK</sequence>
<proteinExistence type="predicted"/>
<comment type="caution">
    <text evidence="1">The sequence shown here is derived from an EMBL/GenBank/DDBJ whole genome shotgun (WGS) entry which is preliminary data.</text>
</comment>
<keyword evidence="2" id="KW-1185">Reference proteome</keyword>
<gene>
    <name evidence="1" type="ORF">DCAF_LOCUS20781</name>
</gene>
<organism evidence="1 2">
    <name type="scientific">Dovyalis caffra</name>
    <dbReference type="NCBI Taxonomy" id="77055"/>
    <lineage>
        <taxon>Eukaryota</taxon>
        <taxon>Viridiplantae</taxon>
        <taxon>Streptophyta</taxon>
        <taxon>Embryophyta</taxon>
        <taxon>Tracheophyta</taxon>
        <taxon>Spermatophyta</taxon>
        <taxon>Magnoliopsida</taxon>
        <taxon>eudicotyledons</taxon>
        <taxon>Gunneridae</taxon>
        <taxon>Pentapetalae</taxon>
        <taxon>rosids</taxon>
        <taxon>fabids</taxon>
        <taxon>Malpighiales</taxon>
        <taxon>Salicaceae</taxon>
        <taxon>Flacourtieae</taxon>
        <taxon>Dovyalis</taxon>
    </lineage>
</organism>
<dbReference type="EMBL" id="CAWUPB010001173">
    <property type="protein sequence ID" value="CAK7348088.1"/>
    <property type="molecule type" value="Genomic_DNA"/>
</dbReference>
<reference evidence="1 2" key="1">
    <citation type="submission" date="2024-01" db="EMBL/GenBank/DDBJ databases">
        <authorList>
            <person name="Waweru B."/>
        </authorList>
    </citation>
    <scope>NUCLEOTIDE SEQUENCE [LARGE SCALE GENOMIC DNA]</scope>
</reference>
<evidence type="ECO:0000313" key="1">
    <source>
        <dbReference type="EMBL" id="CAK7348088.1"/>
    </source>
</evidence>
<evidence type="ECO:0000313" key="2">
    <source>
        <dbReference type="Proteomes" id="UP001314170"/>
    </source>
</evidence>
<dbReference type="Proteomes" id="UP001314170">
    <property type="component" value="Unassembled WGS sequence"/>
</dbReference>
<name>A0AAV1SAY3_9ROSI</name>
<evidence type="ECO:0008006" key="3">
    <source>
        <dbReference type="Google" id="ProtNLM"/>
    </source>
</evidence>